<name>A0A090DA50_MESPL</name>
<protein>
    <submittedName>
        <fullName evidence="1">Uncharacterized protein</fullName>
    </submittedName>
</protein>
<proteinExistence type="predicted"/>
<evidence type="ECO:0000313" key="2">
    <source>
        <dbReference type="Proteomes" id="UP000045285"/>
    </source>
</evidence>
<dbReference type="EMBL" id="CCMZ01000003">
    <property type="protein sequence ID" value="CDX11956.1"/>
    <property type="molecule type" value="Genomic_DNA"/>
</dbReference>
<gene>
    <name evidence="1" type="ORF">MPL3356_110256</name>
</gene>
<organism evidence="1 2">
    <name type="scientific">Mesorhizobium plurifarium</name>
    <dbReference type="NCBI Taxonomy" id="69974"/>
    <lineage>
        <taxon>Bacteria</taxon>
        <taxon>Pseudomonadati</taxon>
        <taxon>Pseudomonadota</taxon>
        <taxon>Alphaproteobacteria</taxon>
        <taxon>Hyphomicrobiales</taxon>
        <taxon>Phyllobacteriaceae</taxon>
        <taxon>Mesorhizobium</taxon>
    </lineage>
</organism>
<evidence type="ECO:0000313" key="1">
    <source>
        <dbReference type="EMBL" id="CDX11956.1"/>
    </source>
</evidence>
<keyword evidence="2" id="KW-1185">Reference proteome</keyword>
<sequence>MEAVKEITGKDVHPLVWGGSL</sequence>
<dbReference type="Proteomes" id="UP000045285">
    <property type="component" value="Unassembled WGS sequence"/>
</dbReference>
<reference evidence="2" key="1">
    <citation type="submission" date="2014-08" db="EMBL/GenBank/DDBJ databases">
        <authorList>
            <person name="Moulin L."/>
        </authorList>
    </citation>
    <scope>NUCLEOTIDE SEQUENCE [LARGE SCALE GENOMIC DNA]</scope>
</reference>
<accession>A0A090DA50</accession>
<dbReference type="AlphaFoldDB" id="A0A090DA50"/>